<sequence length="140" mass="15435">MSFTENLVNGLGAYLGDLPLFTWRQSGNYQPGEWGLFAMTAPQNTRAVVIRPFDTQDDPSLSDSVVSVQFEFRGSKAEVVQGIDAVFDALHGFWGGKIGGVKVQTVLHTPGSPLTVDEAGNYRHTDNYDLKVHRPSTHRQ</sequence>
<gene>
    <name evidence="1" type="primary">16</name>
    <name evidence="1" type="ORF">PBI_GOODMAN_16</name>
</gene>
<reference evidence="1 2" key="1">
    <citation type="submission" date="2018-10" db="EMBL/GenBank/DDBJ databases">
        <authorList>
            <person name="Garlena R.A."/>
            <person name="Russell D.A."/>
            <person name="Pope W.H."/>
            <person name="Jacobs-Sera D."/>
            <person name="Hatfull G.F."/>
        </authorList>
    </citation>
    <scope>NUCLEOTIDE SEQUENCE [LARGE SCALE GENOMIC DNA]</scope>
</reference>
<evidence type="ECO:0000313" key="2">
    <source>
        <dbReference type="Proteomes" id="UP000279037"/>
    </source>
</evidence>
<protein>
    <submittedName>
        <fullName evidence="1">Tail terminator</fullName>
    </submittedName>
</protein>
<dbReference type="RefSeq" id="YP_009815920.1">
    <property type="nucleotide sequence ID" value="NC_048101.1"/>
</dbReference>
<accession>A0A3G3LZ84</accession>
<dbReference type="Proteomes" id="UP000279037">
    <property type="component" value="Segment"/>
</dbReference>
<dbReference type="GeneID" id="55007153"/>
<keyword evidence="2" id="KW-1185">Reference proteome</keyword>
<name>A0A3G3LZ84_9CAUD</name>
<proteinExistence type="predicted"/>
<dbReference type="EMBL" id="MK016495">
    <property type="protein sequence ID" value="AYQ99472.1"/>
    <property type="molecule type" value="Genomic_DNA"/>
</dbReference>
<organism evidence="1 2">
    <name type="scientific">Microbacterium phage Goodman</name>
    <dbReference type="NCBI Taxonomy" id="2484206"/>
    <lineage>
        <taxon>Viruses</taxon>
        <taxon>Duplodnaviria</taxon>
        <taxon>Heunggongvirae</taxon>
        <taxon>Uroviricota</taxon>
        <taxon>Caudoviricetes</taxon>
        <taxon>Goodmanvirus</taxon>
        <taxon>Goodmanvirus goodman</taxon>
    </lineage>
</organism>
<dbReference type="KEGG" id="vg:55007153"/>
<evidence type="ECO:0000313" key="1">
    <source>
        <dbReference type="EMBL" id="AYQ99472.1"/>
    </source>
</evidence>